<name>A0A6J6J138_9ZZZZ</name>
<protein>
    <submittedName>
        <fullName evidence="1">Unannotated protein</fullName>
    </submittedName>
</protein>
<dbReference type="SUPFAM" id="SSF159888">
    <property type="entry name" value="YdhG-like"/>
    <property type="match status" value="1"/>
</dbReference>
<dbReference type="AlphaFoldDB" id="A0A6J6J138"/>
<accession>A0A6J6J138</accession>
<proteinExistence type="predicted"/>
<sequence>MDEITEYHRLYSSAQAKLMGKLREELDKFLGKENSRLWHGAPVWFVGENPVAGYSVNNRGVCLLFWNGKKFKDDSLHPVGKFFAAELRYADIDEIEFTKLRALLKESKTQVWDSVGHMRKARIGPK</sequence>
<reference evidence="1" key="1">
    <citation type="submission" date="2020-05" db="EMBL/GenBank/DDBJ databases">
        <authorList>
            <person name="Chiriac C."/>
            <person name="Salcher M."/>
            <person name="Ghai R."/>
            <person name="Kavagutti S V."/>
        </authorList>
    </citation>
    <scope>NUCLEOTIDE SEQUENCE</scope>
</reference>
<organism evidence="1">
    <name type="scientific">freshwater metagenome</name>
    <dbReference type="NCBI Taxonomy" id="449393"/>
    <lineage>
        <taxon>unclassified sequences</taxon>
        <taxon>metagenomes</taxon>
        <taxon>ecological metagenomes</taxon>
    </lineage>
</organism>
<gene>
    <name evidence="1" type="ORF">UFOPK2032_00564</name>
</gene>
<dbReference type="EMBL" id="CAEZVM010000015">
    <property type="protein sequence ID" value="CAB4630560.1"/>
    <property type="molecule type" value="Genomic_DNA"/>
</dbReference>
<evidence type="ECO:0000313" key="1">
    <source>
        <dbReference type="EMBL" id="CAB4630560.1"/>
    </source>
</evidence>